<sequence>MLQKAHEYRLGTKSLSRIRSSSSLSSLPLRVGLCDYLLEPRQEVLINLKESSDLHPLIVNFFEATFVACNICDLVLSSVNQARANYSRIQRAIKLASCTGLYVSKTLIPISQDLPSQTIVPADLPRRKEFNCEVRESPACTDYVITDAQCRTLLDELASFAMLNNPLLSISPSQFGNIHDNHGYLLQKLTMKCRKVKMRAKFTRCCKQTLGLGLNTSSVERLGAQLEVAKKGIHVLIYNFDTMSRLVKRLEDEIEHIKVVSDVCVRNGKMEVVKKAVGELGNDQKGFLEQLDELEEQIYLCFLNINRSRRHVMEEIMGLQQENRGKSFLCC</sequence>
<protein>
    <submittedName>
        <fullName evidence="1">Uncharacterized protein</fullName>
    </submittedName>
</protein>
<keyword evidence="2" id="KW-1185">Reference proteome</keyword>
<gene>
    <name evidence="1" type="ORF">Vadar_000356</name>
</gene>
<dbReference type="Proteomes" id="UP000828048">
    <property type="component" value="Chromosome 5"/>
</dbReference>
<proteinExistence type="predicted"/>
<reference evidence="1 2" key="1">
    <citation type="journal article" date="2021" name="Hortic Res">
        <title>High-quality reference genome and annotation aids understanding of berry development for evergreen blueberry (Vaccinium darrowii).</title>
        <authorList>
            <person name="Yu J."/>
            <person name="Hulse-Kemp A.M."/>
            <person name="Babiker E."/>
            <person name="Staton M."/>
        </authorList>
    </citation>
    <scope>NUCLEOTIDE SEQUENCE [LARGE SCALE GENOMIC DNA]</scope>
    <source>
        <strain evidence="2">cv. NJ 8807/NJ 8810</strain>
        <tissue evidence="1">Young leaf</tissue>
    </source>
</reference>
<dbReference type="EMBL" id="CM037155">
    <property type="protein sequence ID" value="KAH7845288.1"/>
    <property type="molecule type" value="Genomic_DNA"/>
</dbReference>
<evidence type="ECO:0000313" key="1">
    <source>
        <dbReference type="EMBL" id="KAH7845288.1"/>
    </source>
</evidence>
<name>A0ACB7XVM2_9ERIC</name>
<accession>A0ACB7XVM2</accession>
<comment type="caution">
    <text evidence="1">The sequence shown here is derived from an EMBL/GenBank/DDBJ whole genome shotgun (WGS) entry which is preliminary data.</text>
</comment>
<evidence type="ECO:0000313" key="2">
    <source>
        <dbReference type="Proteomes" id="UP000828048"/>
    </source>
</evidence>
<organism evidence="1 2">
    <name type="scientific">Vaccinium darrowii</name>
    <dbReference type="NCBI Taxonomy" id="229202"/>
    <lineage>
        <taxon>Eukaryota</taxon>
        <taxon>Viridiplantae</taxon>
        <taxon>Streptophyta</taxon>
        <taxon>Embryophyta</taxon>
        <taxon>Tracheophyta</taxon>
        <taxon>Spermatophyta</taxon>
        <taxon>Magnoliopsida</taxon>
        <taxon>eudicotyledons</taxon>
        <taxon>Gunneridae</taxon>
        <taxon>Pentapetalae</taxon>
        <taxon>asterids</taxon>
        <taxon>Ericales</taxon>
        <taxon>Ericaceae</taxon>
        <taxon>Vaccinioideae</taxon>
        <taxon>Vaccinieae</taxon>
        <taxon>Vaccinium</taxon>
    </lineage>
</organism>